<keyword evidence="7 10" id="KW-0784">Thiamine biosynthesis</keyword>
<dbReference type="PANTHER" id="PTHR43322:SF5">
    <property type="entry name" value="1-DEOXY-D-XYLULOSE-5-PHOSPHATE SYNTHASE, CHLOROPLASTIC"/>
    <property type="match status" value="1"/>
</dbReference>
<dbReference type="Pfam" id="PF02779">
    <property type="entry name" value="Transket_pyr"/>
    <property type="match status" value="1"/>
</dbReference>
<dbReference type="InterPro" id="IPR049557">
    <property type="entry name" value="Transketolase_CS"/>
</dbReference>
<keyword evidence="13" id="KW-1185">Reference proteome</keyword>
<dbReference type="UniPathway" id="UPA00064">
    <property type="reaction ID" value="UER00091"/>
</dbReference>
<name>A0A3R7IAN6_9ACTN</name>
<dbReference type="SMART" id="SM00861">
    <property type="entry name" value="Transket_pyr"/>
    <property type="match status" value="1"/>
</dbReference>
<dbReference type="SUPFAM" id="SSF52922">
    <property type="entry name" value="TK C-terminal domain-like"/>
    <property type="match status" value="1"/>
</dbReference>
<evidence type="ECO:0000313" key="12">
    <source>
        <dbReference type="EMBL" id="RKM97395.1"/>
    </source>
</evidence>
<reference evidence="12 13" key="1">
    <citation type="journal article" date="2014" name="Genome Announc.">
        <title>Draft Genome Sequence of Streptomyces fradiae ATCC 19609, a Strain Highly Sensitive to Antibiotics.</title>
        <authorList>
            <person name="Bekker O.B."/>
            <person name="Klimina K.M."/>
            <person name="Vatlin A.A."/>
            <person name="Zakharevich N.V."/>
            <person name="Kasianov A.S."/>
            <person name="Danilenko V.N."/>
        </authorList>
    </citation>
    <scope>NUCLEOTIDE SEQUENCE [LARGE SCALE GENOMIC DNA]</scope>
    <source>
        <strain evidence="12 13">ATCC 19609</strain>
    </source>
</reference>
<comment type="subunit">
    <text evidence="3 10">Homodimer.</text>
</comment>
<evidence type="ECO:0000256" key="7">
    <source>
        <dbReference type="ARBA" id="ARBA00022977"/>
    </source>
</evidence>
<dbReference type="SUPFAM" id="SSF52518">
    <property type="entry name" value="Thiamin diphosphate-binding fold (THDP-binding)"/>
    <property type="match status" value="1"/>
</dbReference>
<dbReference type="GO" id="GO:0009228">
    <property type="term" value="P:thiamine biosynthetic process"/>
    <property type="evidence" value="ECO:0007669"/>
    <property type="project" value="UniProtKB-UniRule"/>
</dbReference>
<dbReference type="GO" id="GO:0030976">
    <property type="term" value="F:thiamine pyrophosphate binding"/>
    <property type="evidence" value="ECO:0007669"/>
    <property type="project" value="UniProtKB-UniRule"/>
</dbReference>
<evidence type="ECO:0000256" key="10">
    <source>
        <dbReference type="HAMAP-Rule" id="MF_00315"/>
    </source>
</evidence>
<proteinExistence type="inferred from homology"/>
<dbReference type="PANTHER" id="PTHR43322">
    <property type="entry name" value="1-D-DEOXYXYLULOSE 5-PHOSPHATE SYNTHASE-RELATED"/>
    <property type="match status" value="1"/>
</dbReference>
<comment type="cofactor">
    <cofactor evidence="10">
        <name>thiamine diphosphate</name>
        <dbReference type="ChEBI" id="CHEBI:58937"/>
    </cofactor>
    <text evidence="10">Binds 1 thiamine pyrophosphate per subunit.</text>
</comment>
<dbReference type="CDD" id="cd07033">
    <property type="entry name" value="TPP_PYR_DXS_TK_like"/>
    <property type="match status" value="1"/>
</dbReference>
<dbReference type="CDD" id="cd02007">
    <property type="entry name" value="TPP_DXS"/>
    <property type="match status" value="1"/>
</dbReference>
<feature type="domain" description="Transketolase-like pyrimidine-binding" evidence="11">
    <location>
        <begin position="281"/>
        <end position="446"/>
    </location>
</feature>
<dbReference type="InterPro" id="IPR029061">
    <property type="entry name" value="THDP-binding"/>
</dbReference>
<evidence type="ECO:0000256" key="6">
    <source>
        <dbReference type="ARBA" id="ARBA00022842"/>
    </source>
</evidence>
<dbReference type="FunFam" id="3.40.50.970:FF:000010">
    <property type="entry name" value="1-deoxy-D-xylulose-5-phosphate synthase"/>
    <property type="match status" value="1"/>
</dbReference>
<dbReference type="EMBL" id="JNAD02000003">
    <property type="protein sequence ID" value="RKM97395.1"/>
    <property type="molecule type" value="Genomic_DNA"/>
</dbReference>
<protein>
    <recommendedName>
        <fullName evidence="10">1-deoxy-D-xylulose-5-phosphate synthase</fullName>
        <ecNumber evidence="10">2.2.1.7</ecNumber>
    </recommendedName>
    <alternativeName>
        <fullName evidence="10">1-deoxyxylulose-5-phosphate synthase</fullName>
        <shortName evidence="10">DXP synthase</shortName>
        <shortName evidence="10">DXPS</shortName>
    </alternativeName>
</protein>
<feature type="binding site" evidence="10">
    <location>
        <position position="332"/>
    </location>
    <ligand>
        <name>thiamine diphosphate</name>
        <dbReference type="ChEBI" id="CHEBI:58937"/>
    </ligand>
</feature>
<dbReference type="InterPro" id="IPR020826">
    <property type="entry name" value="Transketolase_BS"/>
</dbReference>
<dbReference type="InterPro" id="IPR009014">
    <property type="entry name" value="Transketo_C/PFOR_II"/>
</dbReference>
<comment type="similarity">
    <text evidence="2 10">Belongs to the transketolase family. DXPS subfamily.</text>
</comment>
<dbReference type="GO" id="GO:0016114">
    <property type="term" value="P:terpenoid biosynthetic process"/>
    <property type="evidence" value="ECO:0007669"/>
    <property type="project" value="UniProtKB-UniRule"/>
</dbReference>
<keyword evidence="9 10" id="KW-0414">Isoprene biosynthesis</keyword>
<evidence type="ECO:0000256" key="9">
    <source>
        <dbReference type="ARBA" id="ARBA00023229"/>
    </source>
</evidence>
<evidence type="ECO:0000256" key="3">
    <source>
        <dbReference type="ARBA" id="ARBA00011738"/>
    </source>
</evidence>
<keyword evidence="8 10" id="KW-0786">Thiamine pyrophosphate</keyword>
<dbReference type="PROSITE" id="PS00801">
    <property type="entry name" value="TRANSKETOLASE_1"/>
    <property type="match status" value="1"/>
</dbReference>
<dbReference type="RefSeq" id="WP_050363771.1">
    <property type="nucleotide sequence ID" value="NZ_CP134822.1"/>
</dbReference>
<dbReference type="HAMAP" id="MF_00315">
    <property type="entry name" value="DXP_synth"/>
    <property type="match status" value="1"/>
</dbReference>
<dbReference type="Gene3D" id="3.40.50.920">
    <property type="match status" value="1"/>
</dbReference>
<feature type="binding site" evidence="10">
    <location>
        <position position="177"/>
    </location>
    <ligand>
        <name>Mg(2+)</name>
        <dbReference type="ChEBI" id="CHEBI:18420"/>
    </ligand>
</feature>
<feature type="binding site" evidence="10">
    <location>
        <position position="75"/>
    </location>
    <ligand>
        <name>thiamine diphosphate</name>
        <dbReference type="ChEBI" id="CHEBI:58937"/>
    </ligand>
</feature>
<dbReference type="Gene3D" id="3.40.50.970">
    <property type="match status" value="2"/>
</dbReference>
<feature type="binding site" evidence="10">
    <location>
        <position position="251"/>
    </location>
    <ligand>
        <name>thiamine diphosphate</name>
        <dbReference type="ChEBI" id="CHEBI:58937"/>
    </ligand>
</feature>
<dbReference type="EC" id="2.2.1.7" evidence="10"/>
<dbReference type="AlphaFoldDB" id="A0A3R7IAN6"/>
<dbReference type="InterPro" id="IPR033248">
    <property type="entry name" value="Transketolase_C"/>
</dbReference>
<dbReference type="NCBIfam" id="NF003933">
    <property type="entry name" value="PRK05444.2-2"/>
    <property type="match status" value="1"/>
</dbReference>
<evidence type="ECO:0000256" key="1">
    <source>
        <dbReference type="ARBA" id="ARBA00004980"/>
    </source>
</evidence>
<accession>A0A3R7IAN6</accession>
<dbReference type="GO" id="GO:0005829">
    <property type="term" value="C:cytosol"/>
    <property type="evidence" value="ECO:0007669"/>
    <property type="project" value="TreeGrafter"/>
</dbReference>
<comment type="cofactor">
    <cofactor evidence="10">
        <name>Mg(2+)</name>
        <dbReference type="ChEBI" id="CHEBI:18420"/>
    </cofactor>
    <text evidence="10">Binds 1 Mg(2+) ion per subunit.</text>
</comment>
<dbReference type="OrthoDB" id="9803371at2"/>
<dbReference type="GO" id="GO:0008661">
    <property type="term" value="F:1-deoxy-D-xylulose-5-phosphate synthase activity"/>
    <property type="evidence" value="ECO:0007669"/>
    <property type="project" value="UniProtKB-UniRule"/>
</dbReference>
<evidence type="ECO:0000256" key="8">
    <source>
        <dbReference type="ARBA" id="ARBA00023052"/>
    </source>
</evidence>
<evidence type="ECO:0000256" key="2">
    <source>
        <dbReference type="ARBA" id="ARBA00011081"/>
    </source>
</evidence>
<feature type="binding site" evidence="10">
    <location>
        <begin position="149"/>
        <end position="150"/>
    </location>
    <ligand>
        <name>thiamine diphosphate</name>
        <dbReference type="ChEBI" id="CHEBI:58937"/>
    </ligand>
</feature>
<keyword evidence="4 10" id="KW-0808">Transferase</keyword>
<feature type="binding site" evidence="10">
    <location>
        <begin position="116"/>
        <end position="118"/>
    </location>
    <ligand>
        <name>thiamine diphosphate</name>
        <dbReference type="ChEBI" id="CHEBI:58937"/>
    </ligand>
</feature>
<dbReference type="InterPro" id="IPR005475">
    <property type="entry name" value="Transketolase-like_Pyr-bd"/>
</dbReference>
<dbReference type="Pfam" id="PF02780">
    <property type="entry name" value="Transketolase_C"/>
    <property type="match status" value="1"/>
</dbReference>
<feature type="binding site" evidence="10">
    <location>
        <position position="177"/>
    </location>
    <ligand>
        <name>thiamine diphosphate</name>
        <dbReference type="ChEBI" id="CHEBI:58937"/>
    </ligand>
</feature>
<comment type="pathway">
    <text evidence="1 10">Metabolic intermediate biosynthesis; 1-deoxy-D-xylulose 5-phosphate biosynthesis; 1-deoxy-D-xylulose 5-phosphate from D-glyceraldehyde 3-phosphate and pyruvate: step 1/1.</text>
</comment>
<dbReference type="Proteomes" id="UP000028058">
    <property type="component" value="Unassembled WGS sequence"/>
</dbReference>
<dbReference type="PROSITE" id="PS00802">
    <property type="entry name" value="TRANSKETOLASE_2"/>
    <property type="match status" value="1"/>
</dbReference>
<dbReference type="Pfam" id="PF13292">
    <property type="entry name" value="DXP_synthase_N"/>
    <property type="match status" value="2"/>
</dbReference>
<keyword evidence="6 10" id="KW-0460">Magnesium</keyword>
<organism evidence="12 13">
    <name type="scientific">Streptomyces xinghaiensis</name>
    <dbReference type="NCBI Taxonomy" id="1038928"/>
    <lineage>
        <taxon>Bacteria</taxon>
        <taxon>Bacillati</taxon>
        <taxon>Actinomycetota</taxon>
        <taxon>Actinomycetes</taxon>
        <taxon>Kitasatosporales</taxon>
        <taxon>Streptomycetaceae</taxon>
        <taxon>Streptomyces</taxon>
    </lineage>
</organism>
<comment type="function">
    <text evidence="10">Catalyzes the acyloin condensation reaction between C atoms 2 and 3 of pyruvate and glyceraldehyde 3-phosphate to yield 1-deoxy-D-xylulose-5-phosphate (DXP).</text>
</comment>
<gene>
    <name evidence="10" type="primary">dxs</name>
    <name evidence="12" type="ORF">SFRA_009300</name>
</gene>
<evidence type="ECO:0000259" key="11">
    <source>
        <dbReference type="SMART" id="SM00861"/>
    </source>
</evidence>
<keyword evidence="5 10" id="KW-0479">Metal-binding</keyword>
<dbReference type="GO" id="GO:0019288">
    <property type="term" value="P:isopentenyl diphosphate biosynthetic process, methylerythritol 4-phosphate pathway"/>
    <property type="evidence" value="ECO:0007669"/>
    <property type="project" value="TreeGrafter"/>
</dbReference>
<evidence type="ECO:0000256" key="5">
    <source>
        <dbReference type="ARBA" id="ARBA00022723"/>
    </source>
</evidence>
<dbReference type="InterPro" id="IPR005477">
    <property type="entry name" value="Dxylulose-5-P_synthase"/>
</dbReference>
<dbReference type="GO" id="GO:0000287">
    <property type="term" value="F:magnesium ion binding"/>
    <property type="evidence" value="ECO:0007669"/>
    <property type="project" value="UniProtKB-UniRule"/>
</dbReference>
<feature type="binding site" evidence="10">
    <location>
        <position position="148"/>
    </location>
    <ligand>
        <name>Mg(2+)</name>
        <dbReference type="ChEBI" id="CHEBI:18420"/>
    </ligand>
</feature>
<comment type="catalytic activity">
    <reaction evidence="10">
        <text>D-glyceraldehyde 3-phosphate + pyruvate + H(+) = 1-deoxy-D-xylulose 5-phosphate + CO2</text>
        <dbReference type="Rhea" id="RHEA:12605"/>
        <dbReference type="ChEBI" id="CHEBI:15361"/>
        <dbReference type="ChEBI" id="CHEBI:15378"/>
        <dbReference type="ChEBI" id="CHEBI:16526"/>
        <dbReference type="ChEBI" id="CHEBI:57792"/>
        <dbReference type="ChEBI" id="CHEBI:59776"/>
        <dbReference type="EC" id="2.2.1.7"/>
    </reaction>
</comment>
<evidence type="ECO:0000313" key="13">
    <source>
        <dbReference type="Proteomes" id="UP000028058"/>
    </source>
</evidence>
<comment type="caution">
    <text evidence="12">The sequence shown here is derived from an EMBL/GenBank/DDBJ whole genome shotgun (WGS) entry which is preliminary data.</text>
</comment>
<evidence type="ECO:0000256" key="4">
    <source>
        <dbReference type="ARBA" id="ARBA00022679"/>
    </source>
</evidence>
<sequence length="606" mass="63662">MSPTLLGRVTGPQELKELRPEELPALAGEIREFLIDKVCAAGGHLGPNLGVVELTIALHRVFDSPADRIVFDTGHQSYVHKILTGRQSAFSTLRAAGGLAGYPQREESPHDLVENSHASTALSYADGLATAGRLLGEEHRRVVAVIGDGALTGGMAWEAMNNLGRAGRPVVVVLNDNGRSYDPTVGAVAGHLAALRGGRLRGPNLFETLGFAYLGPVDGHDIAAVELACRLAAGLDQPVVVHCVTEKGRGYAPAENDKADRMHGIGVIDPGTGRPRAGSSRGWTGAFGEELERIAAGRPDVVALTAAMRQPVGLHGFSRRFPDRVLDVGIAEQHAVTSAAGLAMGGLHPVVCLYATFLNRAVDQIMMDVALHGLPVTFVLDRAGVTGPDGPSHHGMWDLALLGAVPRMRVASPRDTVRLAELLGEALDTPDGPTALRFPKGGAGPEIPALTRMEGLDILHRTRSRPLDVLLVSTGVLAAPALHAAELLAEAGIGVTVVDPRWVLPVNPALAHLASRHRLALSVEDGVRAGGVGSALAQLCSDARVRTPVHALGLPREFLSHGERPAILAEHGLTAQSIAESVLALHDAEPTAHTPAAPLIRERTPR</sequence>